<keyword evidence="5 8" id="KW-0378">Hydrolase</keyword>
<dbReference type="InterPro" id="IPR050556">
    <property type="entry name" value="Type_II_TA_system_RNase"/>
</dbReference>
<dbReference type="GO" id="GO:0016787">
    <property type="term" value="F:hydrolase activity"/>
    <property type="evidence" value="ECO:0007669"/>
    <property type="project" value="UniProtKB-KW"/>
</dbReference>
<evidence type="ECO:0000256" key="2">
    <source>
        <dbReference type="ARBA" id="ARBA00022649"/>
    </source>
</evidence>
<dbReference type="KEGG" id="meiy:MIN45_P0562"/>
<dbReference type="InterPro" id="IPR029060">
    <property type="entry name" value="PIN-like_dom_sf"/>
</dbReference>
<protein>
    <recommendedName>
        <fullName evidence="8">Ribonuclease VapC</fullName>
        <shortName evidence="8">RNase VapC</shortName>
        <ecNumber evidence="8">3.1.-.-</ecNumber>
    </recommendedName>
    <alternativeName>
        <fullName evidence="8">Toxin VapC</fullName>
    </alternativeName>
</protein>
<keyword evidence="3 8" id="KW-0540">Nuclease</keyword>
<feature type="domain" description="PIN" evidence="9">
    <location>
        <begin position="21"/>
        <end position="143"/>
    </location>
</feature>
<comment type="function">
    <text evidence="8">Toxic component of a toxin-antitoxin (TA) system. An RNase.</text>
</comment>
<keyword evidence="10" id="KW-0255">Endonuclease</keyword>
<proteinExistence type="inferred from homology"/>
<gene>
    <name evidence="8" type="primary">vapC</name>
    <name evidence="10" type="ORF">MIN45_P0562</name>
</gene>
<reference evidence="11" key="1">
    <citation type="journal article" date="2024" name="Int. J. Syst. Evol. Microbiol.">
        <title>Methylomarinovum tepidoasis sp. nov., a moderately thermophilic methanotroph of the family Methylothermaceae isolated from a deep-sea hydrothermal field.</title>
        <authorList>
            <person name="Hirayama H."/>
            <person name="Takaki Y."/>
            <person name="Abe M."/>
            <person name="Miyazaki M."/>
            <person name="Uematsu K."/>
            <person name="Matsui Y."/>
            <person name="Takai K."/>
        </authorList>
    </citation>
    <scope>NUCLEOTIDE SEQUENCE [LARGE SCALE GENOMIC DNA]</scope>
    <source>
        <strain evidence="11">IN45</strain>
    </source>
</reference>
<feature type="binding site" evidence="8">
    <location>
        <position position="116"/>
    </location>
    <ligand>
        <name>Mg(2+)</name>
        <dbReference type="ChEBI" id="CHEBI:18420"/>
    </ligand>
</feature>
<dbReference type="GO" id="GO:0004540">
    <property type="term" value="F:RNA nuclease activity"/>
    <property type="evidence" value="ECO:0007669"/>
    <property type="project" value="InterPro"/>
</dbReference>
<keyword evidence="8" id="KW-0800">Toxin</keyword>
<dbReference type="PANTHER" id="PTHR33653">
    <property type="entry name" value="RIBONUCLEASE VAPC2"/>
    <property type="match status" value="1"/>
</dbReference>
<name>A0AAU9CZR2_9GAMM</name>
<keyword evidence="4 8" id="KW-0479">Metal-binding</keyword>
<dbReference type="PANTHER" id="PTHR33653:SF1">
    <property type="entry name" value="RIBONUCLEASE VAPC2"/>
    <property type="match status" value="1"/>
</dbReference>
<dbReference type="EC" id="3.1.-.-" evidence="8"/>
<keyword evidence="2 8" id="KW-1277">Toxin-antitoxin system</keyword>
<sequence length="153" mass="17257">MITPNPRCARNWKACSTITDYLLDTDTCIFLIRHHPPEARERFQAIGPTHLFISTVTLFELAYGAERSRRQAHNRACLQRLVALLNLVPFDTEAAWTAARLRAELAAAGTPIGPYDVQIAAIALSRNMTLVSNNLREFRRIADLRSETWVLPA</sequence>
<evidence type="ECO:0000313" key="11">
    <source>
        <dbReference type="Proteomes" id="UP001321450"/>
    </source>
</evidence>
<evidence type="ECO:0000259" key="9">
    <source>
        <dbReference type="Pfam" id="PF01850"/>
    </source>
</evidence>
<dbReference type="SUPFAM" id="SSF88723">
    <property type="entry name" value="PIN domain-like"/>
    <property type="match status" value="1"/>
</dbReference>
<evidence type="ECO:0000256" key="3">
    <source>
        <dbReference type="ARBA" id="ARBA00022722"/>
    </source>
</evidence>
<comment type="cofactor">
    <cofactor evidence="1 8">
        <name>Mg(2+)</name>
        <dbReference type="ChEBI" id="CHEBI:18420"/>
    </cofactor>
</comment>
<evidence type="ECO:0000256" key="4">
    <source>
        <dbReference type="ARBA" id="ARBA00022723"/>
    </source>
</evidence>
<dbReference type="GO" id="GO:0000287">
    <property type="term" value="F:magnesium ion binding"/>
    <property type="evidence" value="ECO:0007669"/>
    <property type="project" value="UniProtKB-UniRule"/>
</dbReference>
<keyword evidence="11" id="KW-1185">Reference proteome</keyword>
<dbReference type="EMBL" id="AP024718">
    <property type="protein sequence ID" value="BCX88194.1"/>
    <property type="molecule type" value="Genomic_DNA"/>
</dbReference>
<dbReference type="HAMAP" id="MF_00265">
    <property type="entry name" value="VapC_Nob1"/>
    <property type="match status" value="1"/>
</dbReference>
<evidence type="ECO:0000256" key="6">
    <source>
        <dbReference type="ARBA" id="ARBA00022842"/>
    </source>
</evidence>
<evidence type="ECO:0000256" key="7">
    <source>
        <dbReference type="ARBA" id="ARBA00038093"/>
    </source>
</evidence>
<evidence type="ECO:0000256" key="5">
    <source>
        <dbReference type="ARBA" id="ARBA00022801"/>
    </source>
</evidence>
<evidence type="ECO:0000313" key="10">
    <source>
        <dbReference type="EMBL" id="BCX88194.1"/>
    </source>
</evidence>
<keyword evidence="6 8" id="KW-0460">Magnesium</keyword>
<dbReference type="Gene3D" id="3.40.50.1010">
    <property type="entry name" value="5'-nuclease"/>
    <property type="match status" value="1"/>
</dbReference>
<dbReference type="AlphaFoldDB" id="A0AAU9CZR2"/>
<accession>A0AAU9CZR2</accession>
<dbReference type="Pfam" id="PF01850">
    <property type="entry name" value="PIN"/>
    <property type="match status" value="1"/>
</dbReference>
<organism evidence="10 11">
    <name type="scientific">Methylomarinovum tepidoasis</name>
    <dbReference type="NCBI Taxonomy" id="2840183"/>
    <lineage>
        <taxon>Bacteria</taxon>
        <taxon>Pseudomonadati</taxon>
        <taxon>Pseudomonadota</taxon>
        <taxon>Gammaproteobacteria</taxon>
        <taxon>Methylococcales</taxon>
        <taxon>Methylothermaceae</taxon>
        <taxon>Methylomarinovum</taxon>
    </lineage>
</organism>
<feature type="binding site" evidence="8">
    <location>
        <position position="24"/>
    </location>
    <ligand>
        <name>Mg(2+)</name>
        <dbReference type="ChEBI" id="CHEBI:18420"/>
    </ligand>
</feature>
<dbReference type="GO" id="GO:0090729">
    <property type="term" value="F:toxin activity"/>
    <property type="evidence" value="ECO:0007669"/>
    <property type="project" value="UniProtKB-KW"/>
</dbReference>
<dbReference type="InterPro" id="IPR022907">
    <property type="entry name" value="VapC_family"/>
</dbReference>
<evidence type="ECO:0000256" key="8">
    <source>
        <dbReference type="HAMAP-Rule" id="MF_00265"/>
    </source>
</evidence>
<dbReference type="InterPro" id="IPR002716">
    <property type="entry name" value="PIN_dom"/>
</dbReference>
<dbReference type="GO" id="GO:0004519">
    <property type="term" value="F:endonuclease activity"/>
    <property type="evidence" value="ECO:0007669"/>
    <property type="project" value="UniProtKB-KW"/>
</dbReference>
<comment type="similarity">
    <text evidence="7 8">Belongs to the PINc/VapC protein family.</text>
</comment>
<dbReference type="Proteomes" id="UP001321450">
    <property type="component" value="Chromosome"/>
</dbReference>
<evidence type="ECO:0000256" key="1">
    <source>
        <dbReference type="ARBA" id="ARBA00001946"/>
    </source>
</evidence>